<name>A0A940SVB0_9ENTE</name>
<dbReference type="EMBL" id="JAEEGA010000004">
    <property type="protein sequence ID" value="MBP1040901.1"/>
    <property type="molecule type" value="Genomic_DNA"/>
</dbReference>
<keyword evidence="3" id="KW-1185">Reference proteome</keyword>
<evidence type="ECO:0000313" key="3">
    <source>
        <dbReference type="Proteomes" id="UP000674938"/>
    </source>
</evidence>
<dbReference type="Gene3D" id="3.40.190.10">
    <property type="entry name" value="Periplasmic binding protein-like II"/>
    <property type="match status" value="1"/>
</dbReference>
<reference evidence="2" key="1">
    <citation type="submission" date="2020-12" db="EMBL/GenBank/DDBJ databases">
        <title>Vagococcus allomyrinae sp. nov. and Enterococcus lavae sp. nov., isolated from the larvae of Allomyrina dichotoma.</title>
        <authorList>
            <person name="Lee S.D."/>
        </authorList>
    </citation>
    <scope>NUCLEOTIDE SEQUENCE</scope>
    <source>
        <strain evidence="2">BWB3-3</strain>
    </source>
</reference>
<dbReference type="SUPFAM" id="SSF53850">
    <property type="entry name" value="Periplasmic binding protein-like II"/>
    <property type="match status" value="1"/>
</dbReference>
<protein>
    <submittedName>
        <fullName evidence="2">Sugar ABC transporter substrate-binding protein</fullName>
    </submittedName>
</protein>
<sequence>MKSKGIKILAVSMLVIMGLAGCSSGGNKVEKEEEADGKKTVTVWAWDPAYNVAALEEAKAIFEKENQDVTIEVVDYAKADLEQKLHTNLASGQKEGLPDVVLIENLNAIKYLSSYPGAFAPLTDQIDYDDFATSVDFMTVEGDTYGLPFGAAVAGLYFRRDYLEEAGYEAKDLENITWDRYIEIGKDVMEKTKHPMLTQDPEDGGLLRMMMQSAGTWFFDQNGEVDIAKNKVIKETIEQYKRLMDSGIVKTNSGWSEFVAGFNGGEVATVPTGCWITPSIIAEESQSGKWGVAPMPRLAIPESVNATELGGSSWYVLSTSDVQDEAIDFLNQTFAGSVELYDTLLSKHGISSMYSPAFTSAAYTEPQAFFNGQKIYEDFSKWSKDVKGVNFGMYTWEADSALMAELVGIKKGEDVDKGLDNIQKQVEQQIQ</sequence>
<gene>
    <name evidence="2" type="ORF">I6N95_07785</name>
</gene>
<dbReference type="Pfam" id="PF13416">
    <property type="entry name" value="SBP_bac_8"/>
    <property type="match status" value="1"/>
</dbReference>
<dbReference type="AlphaFoldDB" id="A0A940SVB0"/>
<comment type="caution">
    <text evidence="2">The sequence shown here is derived from an EMBL/GenBank/DDBJ whole genome shotgun (WGS) entry which is preliminary data.</text>
</comment>
<dbReference type="PROSITE" id="PS51257">
    <property type="entry name" value="PROKAR_LIPOPROTEIN"/>
    <property type="match status" value="1"/>
</dbReference>
<dbReference type="PANTHER" id="PTHR43649:SF32">
    <property type="entry name" value="SUGAR BINDING SECRETED PROTEIN"/>
    <property type="match status" value="1"/>
</dbReference>
<proteinExistence type="predicted"/>
<dbReference type="CDD" id="cd13585">
    <property type="entry name" value="PBP2_TMBP_like"/>
    <property type="match status" value="1"/>
</dbReference>
<dbReference type="Proteomes" id="UP000674938">
    <property type="component" value="Unassembled WGS sequence"/>
</dbReference>
<evidence type="ECO:0000313" key="2">
    <source>
        <dbReference type="EMBL" id="MBP1040901.1"/>
    </source>
</evidence>
<evidence type="ECO:0000256" key="1">
    <source>
        <dbReference type="SAM" id="SignalP"/>
    </source>
</evidence>
<organism evidence="2 3">
    <name type="scientific">Vagococcus allomyrinae</name>
    <dbReference type="NCBI Taxonomy" id="2794353"/>
    <lineage>
        <taxon>Bacteria</taxon>
        <taxon>Bacillati</taxon>
        <taxon>Bacillota</taxon>
        <taxon>Bacilli</taxon>
        <taxon>Lactobacillales</taxon>
        <taxon>Enterococcaceae</taxon>
        <taxon>Vagococcus</taxon>
    </lineage>
</organism>
<accession>A0A940SVB0</accession>
<dbReference type="InterPro" id="IPR050490">
    <property type="entry name" value="Bact_solute-bd_prot1"/>
</dbReference>
<feature type="signal peptide" evidence="1">
    <location>
        <begin position="1"/>
        <end position="25"/>
    </location>
</feature>
<feature type="chain" id="PRO_5038559301" evidence="1">
    <location>
        <begin position="26"/>
        <end position="431"/>
    </location>
</feature>
<keyword evidence="1" id="KW-0732">Signal</keyword>
<dbReference type="InterPro" id="IPR006059">
    <property type="entry name" value="SBP"/>
</dbReference>
<dbReference type="RefSeq" id="WP_209526409.1">
    <property type="nucleotide sequence ID" value="NZ_JAEEGA010000004.1"/>
</dbReference>
<dbReference type="PANTHER" id="PTHR43649">
    <property type="entry name" value="ARABINOSE-BINDING PROTEIN-RELATED"/>
    <property type="match status" value="1"/>
</dbReference>